<keyword evidence="3" id="KW-1185">Reference proteome</keyword>
<dbReference type="SUPFAM" id="SSF53850">
    <property type="entry name" value="Periplasmic binding protein-like II"/>
    <property type="match status" value="1"/>
</dbReference>
<name>A0ABN1CXD1_9BURK</name>
<comment type="caution">
    <text evidence="2">The sequence shown here is derived from an EMBL/GenBank/DDBJ whole genome shotgun (WGS) entry which is preliminary data.</text>
</comment>
<dbReference type="Gene3D" id="3.40.190.150">
    <property type="entry name" value="Bordetella uptake gene, domain 1"/>
    <property type="match status" value="1"/>
</dbReference>
<dbReference type="PANTHER" id="PTHR42928">
    <property type="entry name" value="TRICARBOXYLATE-BINDING PROTEIN"/>
    <property type="match status" value="1"/>
</dbReference>
<accession>A0ABN1CXD1</accession>
<proteinExistence type="inferred from homology"/>
<dbReference type="InterPro" id="IPR005064">
    <property type="entry name" value="BUG"/>
</dbReference>
<comment type="similarity">
    <text evidence="1">Belongs to the UPF0065 (bug) family.</text>
</comment>
<evidence type="ECO:0000313" key="3">
    <source>
        <dbReference type="Proteomes" id="UP001501706"/>
    </source>
</evidence>
<dbReference type="PANTHER" id="PTHR42928:SF5">
    <property type="entry name" value="BLR1237 PROTEIN"/>
    <property type="match status" value="1"/>
</dbReference>
<evidence type="ECO:0000313" key="2">
    <source>
        <dbReference type="EMBL" id="GAA0528570.1"/>
    </source>
</evidence>
<sequence>MRRSIALPGIDADRAATSKETAIMKRRTLLGLTAAAAIAPVMQAAQAKEDSWPNRPVRMIVPFPAGGATDIIARILADKLSASLGQSFIVDNRAGASGIIGQEAAARAPADGYTLLLTGNGPHAVNISLFERMPYDPLKDFTQISLTSILPLVLNVHPSVPAKTLAEFIRWVKANPGKLNYASPGVGSPPNLTMELLKSQQGLDIVHVPYKGSSLALADLISGQVSVMFDNALASYQHIKSGKVRALAIGADQRLSSLPDVPTFVESGMAGFEAYTWTALVGPAGLPRAIVDRLARETALALSDTAVKEKLNAQGAIAASSTPQELEDKTRQEIRKWAGVIEQAHIPRVAL</sequence>
<dbReference type="CDD" id="cd13578">
    <property type="entry name" value="PBP2_Bug27"/>
    <property type="match status" value="1"/>
</dbReference>
<gene>
    <name evidence="2" type="ORF">GCM10009097_52660</name>
</gene>
<protein>
    <submittedName>
        <fullName evidence="2">Tripartite tricarboxylate transporter substrate binding protein</fullName>
    </submittedName>
</protein>
<dbReference type="Proteomes" id="UP001501706">
    <property type="component" value="Unassembled WGS sequence"/>
</dbReference>
<reference evidence="2 3" key="1">
    <citation type="journal article" date="2019" name="Int. J. Syst. Evol. Microbiol.">
        <title>The Global Catalogue of Microorganisms (GCM) 10K type strain sequencing project: providing services to taxonomists for standard genome sequencing and annotation.</title>
        <authorList>
            <consortium name="The Broad Institute Genomics Platform"/>
            <consortium name="The Broad Institute Genome Sequencing Center for Infectious Disease"/>
            <person name="Wu L."/>
            <person name="Ma J."/>
        </authorList>
    </citation>
    <scope>NUCLEOTIDE SEQUENCE [LARGE SCALE GENOMIC DNA]</scope>
    <source>
        <strain evidence="2 3">JCM 14330</strain>
    </source>
</reference>
<dbReference type="Gene3D" id="3.40.190.10">
    <property type="entry name" value="Periplasmic binding protein-like II"/>
    <property type="match status" value="1"/>
</dbReference>
<evidence type="ECO:0000256" key="1">
    <source>
        <dbReference type="ARBA" id="ARBA00006987"/>
    </source>
</evidence>
<dbReference type="EMBL" id="BAAAEN010000031">
    <property type="protein sequence ID" value="GAA0528570.1"/>
    <property type="molecule type" value="Genomic_DNA"/>
</dbReference>
<dbReference type="PIRSF" id="PIRSF017082">
    <property type="entry name" value="YflP"/>
    <property type="match status" value="1"/>
</dbReference>
<organism evidence="2 3">
    <name type="scientific">Pigmentiphaga daeguensis</name>
    <dbReference type="NCBI Taxonomy" id="414049"/>
    <lineage>
        <taxon>Bacteria</taxon>
        <taxon>Pseudomonadati</taxon>
        <taxon>Pseudomonadota</taxon>
        <taxon>Betaproteobacteria</taxon>
        <taxon>Burkholderiales</taxon>
        <taxon>Alcaligenaceae</taxon>
        <taxon>Pigmentiphaga</taxon>
    </lineage>
</organism>
<dbReference type="Pfam" id="PF03401">
    <property type="entry name" value="TctC"/>
    <property type="match status" value="1"/>
</dbReference>
<dbReference type="InterPro" id="IPR042100">
    <property type="entry name" value="Bug_dom1"/>
</dbReference>